<evidence type="ECO:0000256" key="8">
    <source>
        <dbReference type="ARBA" id="ARBA00030921"/>
    </source>
</evidence>
<sequence length="439" mass="48001">MNAAEVLSRLGRHVLVDGYDFVLDLDASNGSYLVDSLTKTRYLDFFSFFSSAPLGMNHPALREDREFLHELARAAVHKPANPDVYTVEYATFVERFAAVLGDPALPRLFFIDGGTLAVENALKAAFDWKARRAGLAEGDGSPPLVAMHLTGAFHGRSGYALSMTNTDPRKTDLFPKFDWPRITAPVITFPDDVDDPTALRAREAAALAQAEAAFADPRWTVACFVAEVIQGEGGDRHLSAEFLLAMQRLCHQADALFVVDEVQTGGGTTGTAWAYEQLGLEPDLVAFGKKTQVCGVMAGRRIDWVPDNVFRVSSRISSTWGGNLVDMVRATRIFDVMERDQLIPAAAKLGDRLLLGLREIGVAYTDVISNVRGRGLLCAFDLPDPAGRDAVIDTLRTRCGVLVLPSGERSVRFRPPLTVSEEDIDRGLTAVADVLERYP</sequence>
<dbReference type="AlphaFoldDB" id="A0A428WRV8"/>
<dbReference type="GO" id="GO:0009450">
    <property type="term" value="P:gamma-aminobutyric acid catabolic process"/>
    <property type="evidence" value="ECO:0007669"/>
    <property type="project" value="TreeGrafter"/>
</dbReference>
<evidence type="ECO:0000256" key="3">
    <source>
        <dbReference type="ARBA" id="ARBA00013071"/>
    </source>
</evidence>
<dbReference type="RefSeq" id="WP_051183768.1">
    <property type="nucleotide sequence ID" value="NZ_QHHU01000015.1"/>
</dbReference>
<accession>A0A428WRV8</accession>
<evidence type="ECO:0000313" key="11">
    <source>
        <dbReference type="EMBL" id="RSM45789.1"/>
    </source>
</evidence>
<comment type="caution">
    <text evidence="11">The sequence shown here is derived from an EMBL/GenBank/DDBJ whole genome shotgun (WGS) entry which is preliminary data.</text>
</comment>
<gene>
    <name evidence="11" type="ORF">DMA12_13020</name>
</gene>
<dbReference type="InterPro" id="IPR017657">
    <property type="entry name" value="L-lysine_6-transaminase"/>
</dbReference>
<protein>
    <recommendedName>
        <fullName evidence="9">L-lysine-epsilon aminotransferase</fullName>
        <ecNumber evidence="3">2.6.1.36</ecNumber>
    </recommendedName>
    <alternativeName>
        <fullName evidence="8">Lysine 6-aminotransferase</fullName>
    </alternativeName>
</protein>
<dbReference type="SUPFAM" id="SSF53383">
    <property type="entry name" value="PLP-dependent transferases"/>
    <property type="match status" value="1"/>
</dbReference>
<evidence type="ECO:0000256" key="5">
    <source>
        <dbReference type="ARBA" id="ARBA00022679"/>
    </source>
</evidence>
<evidence type="ECO:0000256" key="7">
    <source>
        <dbReference type="ARBA" id="ARBA00023194"/>
    </source>
</evidence>
<dbReference type="InterPro" id="IPR015424">
    <property type="entry name" value="PyrdxlP-dep_Trfase"/>
</dbReference>
<evidence type="ECO:0000256" key="6">
    <source>
        <dbReference type="ARBA" id="ARBA00022898"/>
    </source>
</evidence>
<evidence type="ECO:0000256" key="2">
    <source>
        <dbReference type="ARBA" id="ARBA00008954"/>
    </source>
</evidence>
<keyword evidence="7" id="KW-0045">Antibiotic biosynthesis</keyword>
<dbReference type="EMBL" id="QHHU01000015">
    <property type="protein sequence ID" value="RSM45789.1"/>
    <property type="molecule type" value="Genomic_DNA"/>
</dbReference>
<dbReference type="InterPro" id="IPR005814">
    <property type="entry name" value="Aminotrans_3"/>
</dbReference>
<comment type="cofactor">
    <cofactor evidence="1">
        <name>pyridoxal 5'-phosphate</name>
        <dbReference type="ChEBI" id="CHEBI:597326"/>
    </cofactor>
</comment>
<dbReference type="OrthoDB" id="9801052at2"/>
<dbReference type="Gene3D" id="3.40.640.10">
    <property type="entry name" value="Type I PLP-dependent aspartate aminotransferase-like (Major domain)"/>
    <property type="match status" value="1"/>
</dbReference>
<dbReference type="PIRSF" id="PIRSF000521">
    <property type="entry name" value="Transaminase_4ab_Lys_Orn"/>
    <property type="match status" value="1"/>
</dbReference>
<organism evidence="11 12">
    <name type="scientific">Amycolatopsis balhimycina DSM 5908</name>
    <dbReference type="NCBI Taxonomy" id="1081091"/>
    <lineage>
        <taxon>Bacteria</taxon>
        <taxon>Bacillati</taxon>
        <taxon>Actinomycetota</taxon>
        <taxon>Actinomycetes</taxon>
        <taxon>Pseudonocardiales</taxon>
        <taxon>Pseudonocardiaceae</taxon>
        <taxon>Amycolatopsis</taxon>
    </lineage>
</organism>
<evidence type="ECO:0000256" key="10">
    <source>
        <dbReference type="RuleBase" id="RU003560"/>
    </source>
</evidence>
<evidence type="ECO:0000313" key="12">
    <source>
        <dbReference type="Proteomes" id="UP000286716"/>
    </source>
</evidence>
<dbReference type="EC" id="2.6.1.36" evidence="3"/>
<keyword evidence="5" id="KW-0808">Transferase</keyword>
<keyword evidence="6 10" id="KW-0663">Pyridoxal phosphate</keyword>
<name>A0A428WRV8_AMYBA</name>
<dbReference type="Proteomes" id="UP000286716">
    <property type="component" value="Unassembled WGS sequence"/>
</dbReference>
<evidence type="ECO:0000256" key="9">
    <source>
        <dbReference type="ARBA" id="ARBA00050040"/>
    </source>
</evidence>
<proteinExistence type="inferred from homology"/>
<evidence type="ECO:0000256" key="4">
    <source>
        <dbReference type="ARBA" id="ARBA00022576"/>
    </source>
</evidence>
<keyword evidence="4" id="KW-0032">Aminotransferase</keyword>
<dbReference type="Pfam" id="PF00202">
    <property type="entry name" value="Aminotran_3"/>
    <property type="match status" value="1"/>
</dbReference>
<evidence type="ECO:0000256" key="1">
    <source>
        <dbReference type="ARBA" id="ARBA00001933"/>
    </source>
</evidence>
<dbReference type="InterPro" id="IPR015422">
    <property type="entry name" value="PyrdxlP-dep_Trfase_small"/>
</dbReference>
<dbReference type="GO" id="GO:0017000">
    <property type="term" value="P:antibiotic biosynthetic process"/>
    <property type="evidence" value="ECO:0007669"/>
    <property type="project" value="UniProtKB-KW"/>
</dbReference>
<dbReference type="Gene3D" id="3.90.1150.10">
    <property type="entry name" value="Aspartate Aminotransferase, domain 1"/>
    <property type="match status" value="1"/>
</dbReference>
<dbReference type="PANTHER" id="PTHR43206">
    <property type="entry name" value="AMINOTRANSFERASE"/>
    <property type="match status" value="1"/>
</dbReference>
<dbReference type="PANTHER" id="PTHR43206:SF2">
    <property type="entry name" value="4-AMINOBUTYRATE AMINOTRANSFERASE GABT"/>
    <property type="match status" value="1"/>
</dbReference>
<dbReference type="GO" id="GO:0045484">
    <property type="term" value="F:L-lysine 6-transaminase activity"/>
    <property type="evidence" value="ECO:0007669"/>
    <property type="project" value="UniProtKB-EC"/>
</dbReference>
<dbReference type="NCBIfam" id="TIGR03251">
    <property type="entry name" value="LAT_fam"/>
    <property type="match status" value="1"/>
</dbReference>
<keyword evidence="12" id="KW-1185">Reference proteome</keyword>
<dbReference type="InterPro" id="IPR015421">
    <property type="entry name" value="PyrdxlP-dep_Trfase_major"/>
</dbReference>
<dbReference type="GO" id="GO:0030170">
    <property type="term" value="F:pyridoxal phosphate binding"/>
    <property type="evidence" value="ECO:0007669"/>
    <property type="project" value="InterPro"/>
</dbReference>
<comment type="similarity">
    <text evidence="2 10">Belongs to the class-III pyridoxal-phosphate-dependent aminotransferase family.</text>
</comment>
<reference evidence="11 12" key="1">
    <citation type="submission" date="2018-05" db="EMBL/GenBank/DDBJ databases">
        <title>Evolution of GPA BGCs.</title>
        <authorList>
            <person name="Waglechner N."/>
            <person name="Wright G.D."/>
        </authorList>
    </citation>
    <scope>NUCLEOTIDE SEQUENCE [LARGE SCALE GENOMIC DNA]</scope>
    <source>
        <strain evidence="11 12">DSM 5908</strain>
    </source>
</reference>